<dbReference type="AlphaFoldDB" id="A0AAD7BEI9"/>
<gene>
    <name evidence="2" type="ORF">FB45DRAFT_872173</name>
</gene>
<organism evidence="2 3">
    <name type="scientific">Roridomyces roridus</name>
    <dbReference type="NCBI Taxonomy" id="1738132"/>
    <lineage>
        <taxon>Eukaryota</taxon>
        <taxon>Fungi</taxon>
        <taxon>Dikarya</taxon>
        <taxon>Basidiomycota</taxon>
        <taxon>Agaricomycotina</taxon>
        <taxon>Agaricomycetes</taxon>
        <taxon>Agaricomycetidae</taxon>
        <taxon>Agaricales</taxon>
        <taxon>Marasmiineae</taxon>
        <taxon>Mycenaceae</taxon>
        <taxon>Roridomyces</taxon>
    </lineage>
</organism>
<dbReference type="EMBL" id="JARKIF010000019">
    <property type="protein sequence ID" value="KAJ7618794.1"/>
    <property type="molecule type" value="Genomic_DNA"/>
</dbReference>
<keyword evidence="3" id="KW-1185">Reference proteome</keyword>
<dbReference type="Proteomes" id="UP001221142">
    <property type="component" value="Unassembled WGS sequence"/>
</dbReference>
<comment type="caution">
    <text evidence="2">The sequence shown here is derived from an EMBL/GenBank/DDBJ whole genome shotgun (WGS) entry which is preliminary data.</text>
</comment>
<name>A0AAD7BEI9_9AGAR</name>
<sequence>MLVPGFTPTLRHIWQWPTPLSHATLPPENCPQAPGSDPAVDGAGRRSDGRHGRSDGPHPAVRSCCEASKRPGGTRQTRHGRHDGQNYGLIFGKPQKRSSGPSGRLPMTQLAEDPSPPVTTRRRPGTGTPSAKEPGPDPAVKIVASEGCTAGPAPVVTAR</sequence>
<reference evidence="2" key="1">
    <citation type="submission" date="2023-03" db="EMBL/GenBank/DDBJ databases">
        <title>Massive genome expansion in bonnet fungi (Mycena s.s.) driven by repeated elements and novel gene families across ecological guilds.</title>
        <authorList>
            <consortium name="Lawrence Berkeley National Laboratory"/>
            <person name="Harder C.B."/>
            <person name="Miyauchi S."/>
            <person name="Viragh M."/>
            <person name="Kuo A."/>
            <person name="Thoen E."/>
            <person name="Andreopoulos B."/>
            <person name="Lu D."/>
            <person name="Skrede I."/>
            <person name="Drula E."/>
            <person name="Henrissat B."/>
            <person name="Morin E."/>
            <person name="Kohler A."/>
            <person name="Barry K."/>
            <person name="LaButti K."/>
            <person name="Morin E."/>
            <person name="Salamov A."/>
            <person name="Lipzen A."/>
            <person name="Mereny Z."/>
            <person name="Hegedus B."/>
            <person name="Baldrian P."/>
            <person name="Stursova M."/>
            <person name="Weitz H."/>
            <person name="Taylor A."/>
            <person name="Grigoriev I.V."/>
            <person name="Nagy L.G."/>
            <person name="Martin F."/>
            <person name="Kauserud H."/>
        </authorList>
    </citation>
    <scope>NUCLEOTIDE SEQUENCE</scope>
    <source>
        <strain evidence="2">9284</strain>
    </source>
</reference>
<evidence type="ECO:0000313" key="2">
    <source>
        <dbReference type="EMBL" id="KAJ7618794.1"/>
    </source>
</evidence>
<evidence type="ECO:0000313" key="3">
    <source>
        <dbReference type="Proteomes" id="UP001221142"/>
    </source>
</evidence>
<evidence type="ECO:0000256" key="1">
    <source>
        <dbReference type="SAM" id="MobiDB-lite"/>
    </source>
</evidence>
<feature type="compositionally biased region" description="Basic and acidic residues" evidence="1">
    <location>
        <begin position="43"/>
        <end position="56"/>
    </location>
</feature>
<proteinExistence type="predicted"/>
<protein>
    <submittedName>
        <fullName evidence="2">Uncharacterized protein</fullName>
    </submittedName>
</protein>
<accession>A0AAD7BEI9</accession>
<feature type="region of interest" description="Disordered" evidence="1">
    <location>
        <begin position="24"/>
        <end position="159"/>
    </location>
</feature>